<dbReference type="Pfam" id="PF01391">
    <property type="entry name" value="Collagen"/>
    <property type="match status" value="1"/>
</dbReference>
<feature type="region of interest" description="Disordered" evidence="2">
    <location>
        <begin position="517"/>
        <end position="682"/>
    </location>
</feature>
<evidence type="ECO:0000313" key="5">
    <source>
        <dbReference type="Proteomes" id="UP001219934"/>
    </source>
</evidence>
<gene>
    <name evidence="4" type="ORF">JOQ06_004903</name>
</gene>
<feature type="compositionally biased region" description="Low complexity" evidence="2">
    <location>
        <begin position="617"/>
        <end position="642"/>
    </location>
</feature>
<dbReference type="AlphaFoldDB" id="A0AAD6FD16"/>
<name>A0AAD6FD16_9TELE</name>
<feature type="compositionally biased region" description="Low complexity" evidence="2">
    <location>
        <begin position="581"/>
        <end position="591"/>
    </location>
</feature>
<keyword evidence="3" id="KW-0472">Membrane</keyword>
<keyword evidence="1" id="KW-0175">Coiled coil</keyword>
<dbReference type="InterPro" id="IPR052376">
    <property type="entry name" value="Oxidative_Scav/Glycosyltrans"/>
</dbReference>
<evidence type="ECO:0000256" key="2">
    <source>
        <dbReference type="SAM" id="MobiDB-lite"/>
    </source>
</evidence>
<feature type="transmembrane region" description="Helical" evidence="3">
    <location>
        <begin position="126"/>
        <end position="146"/>
    </location>
</feature>
<protein>
    <recommendedName>
        <fullName evidence="6">Scavenger receptor class A member 3</fullName>
    </recommendedName>
</protein>
<dbReference type="Proteomes" id="UP001219934">
    <property type="component" value="Unassembled WGS sequence"/>
</dbReference>
<sequence>MVFLGRFMEAGEEIKEVRISDARQPLEPPRQLEGRMCVSTGTDPGIVAYRQAPAQGTSAYICFSSVLKPGSVDPEKDQDSYGGYENQLFKEEDFTGEEEMPSFRGRSRGGCLRCQQSHSLQLAVKVLYGFVALLIITVAVLASLVFRKVNNLSGEESVYHNKITRAQQGIEDLSSTSNCSGCLDVTLYSEEISRLKKEFEEIQKMILGQEQVLDGASQTQTMLKTTSSRLTRDMQNHLMSIKLLNQSLERYLERVEGWKEVIEETEEKMKTLAEDQYEIKATSQQVNTTVALSTQWIDALQRKADEETLVLQKLTTDWQNYSQVLSAMKSNTSSTTQTMRLLQNNIVTDQQRTAMSTEVYYDLTQQVMNLQMQLDNVTSFMDEHEENLHDLHYHSRYYENRTGERFSALDSRLNSISMEIDTISSSINATVSHVQSMYKYINIESTSCQSRMGRHAEDLQNLNNTVLLLLHLADTLRQQNMLLNVRLDVDVRNLSMVMEEMKLVDVHHTTLIKNFTIIKGAPGPPGPKGNRGESGSKGPMGLSGTKGDRGLLGGRGTSGEKGSLGPKGAPGGTGHTGNRGAAGIKGAKGSIGPPGPRGEKGQKGDVGLHGLDGDNGYSGLAGLQGQAGLPGIIGPPGARGKPGPMGPPGQPGYPGSPGLPYPQAPVNTLQGARGPAPATMRQ</sequence>
<reference evidence="4" key="1">
    <citation type="submission" date="2022-11" db="EMBL/GenBank/DDBJ databases">
        <title>Chromosome-level genome of Pogonophryne albipinna.</title>
        <authorList>
            <person name="Jo E."/>
        </authorList>
    </citation>
    <scope>NUCLEOTIDE SEQUENCE</scope>
    <source>
        <strain evidence="4">SGF0006</strain>
        <tissue evidence="4">Muscle</tissue>
    </source>
</reference>
<feature type="compositionally biased region" description="Gly residues" evidence="2">
    <location>
        <begin position="568"/>
        <end position="577"/>
    </location>
</feature>
<feature type="compositionally biased region" description="Gly residues" evidence="2">
    <location>
        <begin position="550"/>
        <end position="559"/>
    </location>
</feature>
<dbReference type="InterPro" id="IPR008160">
    <property type="entry name" value="Collagen"/>
</dbReference>
<evidence type="ECO:0008006" key="6">
    <source>
        <dbReference type="Google" id="ProtNLM"/>
    </source>
</evidence>
<keyword evidence="3" id="KW-1133">Transmembrane helix</keyword>
<feature type="coiled-coil region" evidence="1">
    <location>
        <begin position="241"/>
        <end position="317"/>
    </location>
</feature>
<dbReference type="PANTHER" id="PTHR39082">
    <property type="entry name" value="PHOSPHOLIPASE C-BETA-2-RELATED"/>
    <property type="match status" value="1"/>
</dbReference>
<proteinExistence type="predicted"/>
<dbReference type="EMBL" id="JAPTMU010000017">
    <property type="protein sequence ID" value="KAJ4929293.1"/>
    <property type="molecule type" value="Genomic_DNA"/>
</dbReference>
<organism evidence="4 5">
    <name type="scientific">Pogonophryne albipinna</name>
    <dbReference type="NCBI Taxonomy" id="1090488"/>
    <lineage>
        <taxon>Eukaryota</taxon>
        <taxon>Metazoa</taxon>
        <taxon>Chordata</taxon>
        <taxon>Craniata</taxon>
        <taxon>Vertebrata</taxon>
        <taxon>Euteleostomi</taxon>
        <taxon>Actinopterygii</taxon>
        <taxon>Neopterygii</taxon>
        <taxon>Teleostei</taxon>
        <taxon>Neoteleostei</taxon>
        <taxon>Acanthomorphata</taxon>
        <taxon>Eupercaria</taxon>
        <taxon>Perciformes</taxon>
        <taxon>Notothenioidei</taxon>
        <taxon>Pogonophryne</taxon>
    </lineage>
</organism>
<keyword evidence="5" id="KW-1185">Reference proteome</keyword>
<evidence type="ECO:0000256" key="1">
    <source>
        <dbReference type="SAM" id="Coils"/>
    </source>
</evidence>
<dbReference type="PANTHER" id="PTHR39082:SF1">
    <property type="entry name" value="SCAVENGER RECEPTOR CLASS A MEMBER 3"/>
    <property type="match status" value="1"/>
</dbReference>
<accession>A0AAD6FD16</accession>
<keyword evidence="3" id="KW-0812">Transmembrane</keyword>
<evidence type="ECO:0000313" key="4">
    <source>
        <dbReference type="EMBL" id="KAJ4929293.1"/>
    </source>
</evidence>
<evidence type="ECO:0000256" key="3">
    <source>
        <dbReference type="SAM" id="Phobius"/>
    </source>
</evidence>
<comment type="caution">
    <text evidence="4">The sequence shown here is derived from an EMBL/GenBank/DDBJ whole genome shotgun (WGS) entry which is preliminary data.</text>
</comment>